<dbReference type="OrthoDB" id="27447at10239"/>
<sequence length="93" mass="11013">MELCQNQKYLTKFVQFCNQSSPIVFCMDNNTIKFSLNCLINKVIKMKYKPSPKCVIYENYKAEDKLRVGRCTTYDIIGKRDYVALLNDEKYTF</sequence>
<dbReference type="KEGG" id="vg:1485817"/>
<proteinExistence type="predicted"/>
<name>Q80LQ5_NPVAH</name>
<keyword evidence="2" id="KW-1185">Reference proteome</keyword>
<dbReference type="EMBL" id="AP006270">
    <property type="protein sequence ID" value="BAC67292.1"/>
    <property type="molecule type" value="Genomic_DNA"/>
</dbReference>
<organismHost>
    <name type="scientific">Adoxophyes honmai</name>
    <name type="common">Smaller tea tortrix moth</name>
    <dbReference type="NCBI Taxonomy" id="85585"/>
</organismHost>
<reference evidence="1 2" key="1">
    <citation type="journal article" date="2003" name="Virology">
        <title>Genome sequence and organization of a nucleopolyhedrovirus isolated from the smaller tea tortrix, Adoxophyes honmai.</title>
        <authorList>
            <person name="Nakai M."/>
            <person name="Goto C."/>
            <person name="Kang W."/>
            <person name="Shikata M."/>
            <person name="Luque T."/>
            <person name="Kunimi Y."/>
        </authorList>
    </citation>
    <scope>NUCLEOTIDE SEQUENCE [LARGE SCALE GENOMIC DNA]</scope>
    <source>
        <strain evidence="1 2">ADN001</strain>
    </source>
</reference>
<accession>Q80LQ5</accession>
<dbReference type="Pfam" id="PF17564">
    <property type="entry name" value="DUF5470"/>
    <property type="match status" value="1"/>
</dbReference>
<dbReference type="GeneID" id="1485817"/>
<evidence type="ECO:0000313" key="1">
    <source>
        <dbReference type="EMBL" id="BAC67292.1"/>
    </source>
</evidence>
<dbReference type="RefSeq" id="NP_818688.1">
    <property type="nucleotide sequence ID" value="NC_004690.1"/>
</dbReference>
<organism evidence="1 2">
    <name type="scientific">Adoxophyes honmai nucleopolyhedrovirus</name>
    <dbReference type="NCBI Taxonomy" id="224399"/>
    <lineage>
        <taxon>Viruses</taxon>
        <taxon>Viruses incertae sedis</taxon>
        <taxon>Naldaviricetes</taxon>
        <taxon>Lefavirales</taxon>
        <taxon>Baculoviridae</taxon>
        <taxon>Alphabaculovirus</taxon>
        <taxon>Alphabaculovirus adhonmai</taxon>
    </lineage>
</organism>
<protein>
    <submittedName>
        <fullName evidence="1">Uncharacterized protein</fullName>
    </submittedName>
</protein>
<dbReference type="Proteomes" id="UP000232720">
    <property type="component" value="Genome"/>
</dbReference>
<evidence type="ECO:0000313" key="2">
    <source>
        <dbReference type="Proteomes" id="UP000232720"/>
    </source>
</evidence>
<dbReference type="InterPro" id="IPR035162">
    <property type="entry name" value="DUF5470"/>
</dbReference>